<evidence type="ECO:0000313" key="3">
    <source>
        <dbReference type="Proteomes" id="UP000231474"/>
    </source>
</evidence>
<sequence length="72" mass="8269">MWLNWTLLGAMLILYIVMVIQTRTLGAALVGGLAIFVVWLILRAIRRPQWFSNVLLGAMAILLCLIIIQRWF</sequence>
<keyword evidence="1" id="KW-0812">Transmembrane</keyword>
<protein>
    <submittedName>
        <fullName evidence="2">Uncharacterized protein</fullName>
    </submittedName>
</protein>
<gene>
    <name evidence="2" type="ORF">COU95_02360</name>
</gene>
<keyword evidence="1" id="KW-1133">Transmembrane helix</keyword>
<dbReference type="EMBL" id="PFEK01000046">
    <property type="protein sequence ID" value="PJE67444.1"/>
    <property type="molecule type" value="Genomic_DNA"/>
</dbReference>
<proteinExistence type="predicted"/>
<feature type="transmembrane region" description="Helical" evidence="1">
    <location>
        <begin position="54"/>
        <end position="71"/>
    </location>
</feature>
<comment type="caution">
    <text evidence="2">The sequence shown here is derived from an EMBL/GenBank/DDBJ whole genome shotgun (WGS) entry which is preliminary data.</text>
</comment>
<organism evidence="2 3">
    <name type="scientific">Candidatus Shapirobacteria bacterium CG10_big_fil_rev_8_21_14_0_10_40_9</name>
    <dbReference type="NCBI Taxonomy" id="1974888"/>
    <lineage>
        <taxon>Bacteria</taxon>
        <taxon>Candidatus Shapironibacteriota</taxon>
    </lineage>
</organism>
<name>A0A2M8L3F3_9BACT</name>
<evidence type="ECO:0000313" key="2">
    <source>
        <dbReference type="EMBL" id="PJE67444.1"/>
    </source>
</evidence>
<feature type="transmembrane region" description="Helical" evidence="1">
    <location>
        <begin position="12"/>
        <end position="42"/>
    </location>
</feature>
<accession>A0A2M8L3F3</accession>
<dbReference type="Proteomes" id="UP000231474">
    <property type="component" value="Unassembled WGS sequence"/>
</dbReference>
<keyword evidence="1" id="KW-0472">Membrane</keyword>
<reference evidence="3" key="1">
    <citation type="submission" date="2017-09" db="EMBL/GenBank/DDBJ databases">
        <title>Depth-based differentiation of microbial function through sediment-hosted aquifers and enrichment of novel symbionts in the deep terrestrial subsurface.</title>
        <authorList>
            <person name="Probst A.J."/>
            <person name="Ladd B."/>
            <person name="Jarett J.K."/>
            <person name="Geller-Mcgrath D.E."/>
            <person name="Sieber C.M.K."/>
            <person name="Emerson J.B."/>
            <person name="Anantharaman K."/>
            <person name="Thomas B.C."/>
            <person name="Malmstrom R."/>
            <person name="Stieglmeier M."/>
            <person name="Klingl A."/>
            <person name="Woyke T."/>
            <person name="Ryan C.M."/>
            <person name="Banfield J.F."/>
        </authorList>
    </citation>
    <scope>NUCLEOTIDE SEQUENCE [LARGE SCALE GENOMIC DNA]</scope>
</reference>
<dbReference type="AlphaFoldDB" id="A0A2M8L3F3"/>
<evidence type="ECO:0000256" key="1">
    <source>
        <dbReference type="SAM" id="Phobius"/>
    </source>
</evidence>